<evidence type="ECO:0000256" key="2">
    <source>
        <dbReference type="SAM" id="Phobius"/>
    </source>
</evidence>
<proteinExistence type="predicted"/>
<reference evidence="3 4" key="1">
    <citation type="submission" date="2019-02" db="EMBL/GenBank/DDBJ databases">
        <title>Deep-cultivation of Planctomycetes and their phenomic and genomic characterization uncovers novel biology.</title>
        <authorList>
            <person name="Wiegand S."/>
            <person name="Jogler M."/>
            <person name="Boedeker C."/>
            <person name="Pinto D."/>
            <person name="Vollmers J."/>
            <person name="Rivas-Marin E."/>
            <person name="Kohn T."/>
            <person name="Peeters S.H."/>
            <person name="Heuer A."/>
            <person name="Rast P."/>
            <person name="Oberbeckmann S."/>
            <person name="Bunk B."/>
            <person name="Jeske O."/>
            <person name="Meyerdierks A."/>
            <person name="Storesund J.E."/>
            <person name="Kallscheuer N."/>
            <person name="Luecker S."/>
            <person name="Lage O.M."/>
            <person name="Pohl T."/>
            <person name="Merkel B.J."/>
            <person name="Hornburger P."/>
            <person name="Mueller R.-W."/>
            <person name="Bruemmer F."/>
            <person name="Labrenz M."/>
            <person name="Spormann A.M."/>
            <person name="Op Den Camp H."/>
            <person name="Overmann J."/>
            <person name="Amann R."/>
            <person name="Jetten M.S.M."/>
            <person name="Mascher T."/>
            <person name="Medema M.H."/>
            <person name="Devos D.P."/>
            <person name="Kaster A.-K."/>
            <person name="Ovreas L."/>
            <person name="Rohde M."/>
            <person name="Galperin M.Y."/>
            <person name="Jogler C."/>
        </authorList>
    </citation>
    <scope>NUCLEOTIDE SEQUENCE [LARGE SCALE GENOMIC DNA]</scope>
    <source>
        <strain evidence="3 4">Pla52n</strain>
    </source>
</reference>
<feature type="transmembrane region" description="Helical" evidence="2">
    <location>
        <begin position="773"/>
        <end position="793"/>
    </location>
</feature>
<keyword evidence="2" id="KW-0812">Transmembrane</keyword>
<feature type="transmembrane region" description="Helical" evidence="2">
    <location>
        <begin position="733"/>
        <end position="753"/>
    </location>
</feature>
<keyword evidence="2" id="KW-0472">Membrane</keyword>
<feature type="region of interest" description="Disordered" evidence="1">
    <location>
        <begin position="1"/>
        <end position="41"/>
    </location>
</feature>
<keyword evidence="4" id="KW-1185">Reference proteome</keyword>
<dbReference type="AlphaFoldDB" id="A0A5C6ARS4"/>
<evidence type="ECO:0000313" key="3">
    <source>
        <dbReference type="EMBL" id="TWU02201.1"/>
    </source>
</evidence>
<protein>
    <submittedName>
        <fullName evidence="3">Uncharacterized protein</fullName>
    </submittedName>
</protein>
<feature type="region of interest" description="Disordered" evidence="1">
    <location>
        <begin position="189"/>
        <end position="210"/>
    </location>
</feature>
<feature type="compositionally biased region" description="Basic and acidic residues" evidence="1">
    <location>
        <begin position="201"/>
        <end position="210"/>
    </location>
</feature>
<organism evidence="3 4">
    <name type="scientific">Stieleria varia</name>
    <dbReference type="NCBI Taxonomy" id="2528005"/>
    <lineage>
        <taxon>Bacteria</taxon>
        <taxon>Pseudomonadati</taxon>
        <taxon>Planctomycetota</taxon>
        <taxon>Planctomycetia</taxon>
        <taxon>Pirellulales</taxon>
        <taxon>Pirellulaceae</taxon>
        <taxon>Stieleria</taxon>
    </lineage>
</organism>
<feature type="transmembrane region" description="Helical" evidence="2">
    <location>
        <begin position="588"/>
        <end position="611"/>
    </location>
</feature>
<dbReference type="Proteomes" id="UP000320176">
    <property type="component" value="Unassembled WGS sequence"/>
</dbReference>
<feature type="compositionally biased region" description="Acidic residues" evidence="1">
    <location>
        <begin position="503"/>
        <end position="513"/>
    </location>
</feature>
<feature type="compositionally biased region" description="Polar residues" evidence="1">
    <location>
        <begin position="8"/>
        <end position="29"/>
    </location>
</feature>
<feature type="compositionally biased region" description="Polar residues" evidence="1">
    <location>
        <begin position="189"/>
        <end position="198"/>
    </location>
</feature>
<feature type="compositionally biased region" description="Polar residues" evidence="1">
    <location>
        <begin position="516"/>
        <end position="533"/>
    </location>
</feature>
<sequence length="1010" mass="114291">MAEPNGAREQTQPAEQTISPSETSLSQGATHGGKPGSNYHVRDRPAFIVGVTGNMDCTEREQIKDQVRWLFRFLRRGTTAHPYDEVVKELLSGLIPLSCPHQDTERQQAPHHQHDHEPMADPSSVYREFFDEWPGLDDIPIIVLSSLAPGADQLVAQVALEPEFRDNGFTLRCPLPFPVNVYRTASTFVRSDPTNPTPEQRAADKKRQQDLRDIIPSDNDERCFTVALKSDMSLSTSELAAKHTRDSANAQQRRLRYQAAGEYIAAYSHLMIAIWDHQYDSDTTAGTAAIVNARRTGLTPDLLPSTSALPLPPDDPTFHIFSKREKRKECKVACAPDWSTRWLFPKTCPEHFGDPNSSTGKALADNNADWQQQGLCILTRSTQLLRAFCRRKNVDAIRAEEHLNDFLTHDGKCYVNELRSSSSGLLKRIQRVADLRRRATNCQYDESAKSKDILTALFWLTLAAALMIGASHHWHPQNVQHTATHHHDKDKNEPTIPQVPPEPDPDSGAETEMEVSASNVTDVESNDNELTNDSGDDESQRGVGAEPPITDVKPPQETATGEKPAGNLDENPTETAEDTPIGWQASPWPLIAMLFRAVTAILGIAIAYFALRYFHRCRPRQHGASAEDLRAIAEGSRVQMLWHIAGVGQSVAANYLQRQRGELSWIRKTIRSVGMPYEDTRWLFDELNNSLKINLLKCVRFNWLRGHERNAQFNYFKRTTSDYVMHLHFWHKFGSLLVIAGLILCVIFVAAAIVDTFHHDSLDLLAQWCWSHYVCWLLVPPVIAITILGWRVWNKEWKDALPQNIEPFFERCIPTKESTNFAHHPESFSRQMLVNFCCFLPSAVIVAAVAFLLCVLFSRWEMLPNTEAWLIILSSSLLVAGGLSMAWPERRLYPESIYQYGAMANLFQLAANRVDQLFKELESAHEIDQDEELQQRLANEHGSQLPTEERADFNHNAYVAELRADAQNRIQQLIAEIQQLYFELGKEALDENAEWLILHRARPLEPVLAA</sequence>
<gene>
    <name evidence="3" type="ORF">Pla52n_32500</name>
</gene>
<dbReference type="RefSeq" id="WP_146520576.1">
    <property type="nucleotide sequence ID" value="NZ_CP151726.1"/>
</dbReference>
<name>A0A5C6ARS4_9BACT</name>
<accession>A0A5C6ARS4</accession>
<feature type="region of interest" description="Disordered" evidence="1">
    <location>
        <begin position="479"/>
        <end position="581"/>
    </location>
</feature>
<evidence type="ECO:0000313" key="4">
    <source>
        <dbReference type="Proteomes" id="UP000320176"/>
    </source>
</evidence>
<evidence type="ECO:0000256" key="1">
    <source>
        <dbReference type="SAM" id="MobiDB-lite"/>
    </source>
</evidence>
<feature type="transmembrane region" description="Helical" evidence="2">
    <location>
        <begin position="870"/>
        <end position="887"/>
    </location>
</feature>
<comment type="caution">
    <text evidence="3">The sequence shown here is derived from an EMBL/GenBank/DDBJ whole genome shotgun (WGS) entry which is preliminary data.</text>
</comment>
<dbReference type="OrthoDB" id="1795759at2"/>
<feature type="transmembrane region" description="Helical" evidence="2">
    <location>
        <begin position="833"/>
        <end position="858"/>
    </location>
</feature>
<dbReference type="EMBL" id="SJPN01000004">
    <property type="protein sequence ID" value="TWU02201.1"/>
    <property type="molecule type" value="Genomic_DNA"/>
</dbReference>
<keyword evidence="2" id="KW-1133">Transmembrane helix</keyword>